<keyword evidence="1" id="KW-0812">Transmembrane</keyword>
<evidence type="ECO:0000313" key="3">
    <source>
        <dbReference type="Proteomes" id="UP000611640"/>
    </source>
</evidence>
<keyword evidence="1" id="KW-0472">Membrane</keyword>
<organism evidence="2 3">
    <name type="scientific">Actinocatenispora thailandica</name>
    <dbReference type="NCBI Taxonomy" id="227318"/>
    <lineage>
        <taxon>Bacteria</taxon>
        <taxon>Bacillati</taxon>
        <taxon>Actinomycetota</taxon>
        <taxon>Actinomycetes</taxon>
        <taxon>Micromonosporales</taxon>
        <taxon>Micromonosporaceae</taxon>
        <taxon>Actinocatenispora</taxon>
    </lineage>
</organism>
<protein>
    <submittedName>
        <fullName evidence="2">Uncharacterized protein</fullName>
    </submittedName>
</protein>
<evidence type="ECO:0000256" key="1">
    <source>
        <dbReference type="SAM" id="Phobius"/>
    </source>
</evidence>
<gene>
    <name evidence="2" type="ORF">Athai_36820</name>
</gene>
<sequence>MAGRYRLLMRWRRLPRWRIRDGWDVLVLAGIGLTVASTGWVVYRWVDGGRLWPMAGVLAAIGVRTAINAAARGRRNRGTVTAGRAPQRKP</sequence>
<keyword evidence="1" id="KW-1133">Transmembrane helix</keyword>
<dbReference type="AlphaFoldDB" id="A0A7R7DQZ1"/>
<name>A0A7R7DQZ1_9ACTN</name>
<dbReference type="KEGG" id="atl:Athai_36820"/>
<dbReference type="EMBL" id="AP023355">
    <property type="protein sequence ID" value="BCJ36179.1"/>
    <property type="molecule type" value="Genomic_DNA"/>
</dbReference>
<accession>A0A7R7DQZ1</accession>
<evidence type="ECO:0000313" key="2">
    <source>
        <dbReference type="EMBL" id="BCJ36179.1"/>
    </source>
</evidence>
<dbReference type="Proteomes" id="UP000611640">
    <property type="component" value="Chromosome"/>
</dbReference>
<feature type="transmembrane region" description="Helical" evidence="1">
    <location>
        <begin position="21"/>
        <end position="43"/>
    </location>
</feature>
<keyword evidence="3" id="KW-1185">Reference proteome</keyword>
<feature type="transmembrane region" description="Helical" evidence="1">
    <location>
        <begin position="49"/>
        <end position="67"/>
    </location>
</feature>
<proteinExistence type="predicted"/>
<reference evidence="2 3" key="1">
    <citation type="submission" date="2020-08" db="EMBL/GenBank/DDBJ databases">
        <title>Whole genome shotgun sequence of Actinocatenispora thailandica NBRC 105041.</title>
        <authorList>
            <person name="Komaki H."/>
            <person name="Tamura T."/>
        </authorList>
    </citation>
    <scope>NUCLEOTIDE SEQUENCE [LARGE SCALE GENOMIC DNA]</scope>
    <source>
        <strain evidence="2 3">NBRC 105041</strain>
    </source>
</reference>